<evidence type="ECO:0000256" key="6">
    <source>
        <dbReference type="ARBA" id="ARBA00022840"/>
    </source>
</evidence>
<accession>A0A387BAE7</accession>
<evidence type="ECO:0000313" key="12">
    <source>
        <dbReference type="Proteomes" id="UP000278886"/>
    </source>
</evidence>
<dbReference type="PANTHER" id="PTHR11059">
    <property type="entry name" value="DNA REPAIR PROTEIN RECN"/>
    <property type="match status" value="1"/>
</dbReference>
<dbReference type="NCBIfam" id="TIGR00634">
    <property type="entry name" value="recN"/>
    <property type="match status" value="1"/>
</dbReference>
<protein>
    <recommendedName>
        <fullName evidence="3 9">DNA repair protein RecN</fullName>
    </recommendedName>
    <alternativeName>
        <fullName evidence="8 9">Recombination protein N</fullName>
    </alternativeName>
</protein>
<dbReference type="RefSeq" id="WP_120763701.1">
    <property type="nucleotide sequence ID" value="NZ_CP032630.1"/>
</dbReference>
<dbReference type="GO" id="GO:0005524">
    <property type="term" value="F:ATP binding"/>
    <property type="evidence" value="ECO:0007669"/>
    <property type="project" value="UniProtKB-KW"/>
</dbReference>
<dbReference type="InterPro" id="IPR004604">
    <property type="entry name" value="DNA_recomb/repair_RecN"/>
</dbReference>
<dbReference type="SUPFAM" id="SSF52540">
    <property type="entry name" value="P-loop containing nucleoside triphosphate hydrolases"/>
    <property type="match status" value="2"/>
</dbReference>
<dbReference type="GO" id="GO:0006310">
    <property type="term" value="P:DNA recombination"/>
    <property type="evidence" value="ECO:0007669"/>
    <property type="project" value="InterPro"/>
</dbReference>
<reference evidence="12" key="1">
    <citation type="submission" date="2018-09" db="EMBL/GenBank/DDBJ databases">
        <title>Genome sequencing of strain 2DFWR-13.</title>
        <authorList>
            <person name="Heo J."/>
            <person name="Kim S.-J."/>
            <person name="Kwon S.-W."/>
        </authorList>
    </citation>
    <scope>NUCLEOTIDE SEQUENCE [LARGE SCALE GENOMIC DNA]</scope>
    <source>
        <strain evidence="12">2DFWR-13</strain>
    </source>
</reference>
<dbReference type="GO" id="GO:0009432">
    <property type="term" value="P:SOS response"/>
    <property type="evidence" value="ECO:0007669"/>
    <property type="project" value="TreeGrafter"/>
</dbReference>
<dbReference type="GO" id="GO:0006281">
    <property type="term" value="P:DNA repair"/>
    <property type="evidence" value="ECO:0007669"/>
    <property type="project" value="UniProtKB-KW"/>
</dbReference>
<dbReference type="OrthoDB" id="9806954at2"/>
<dbReference type="AlphaFoldDB" id="A0A387BAE7"/>
<evidence type="ECO:0000256" key="7">
    <source>
        <dbReference type="ARBA" id="ARBA00023204"/>
    </source>
</evidence>
<evidence type="ECO:0000259" key="10">
    <source>
        <dbReference type="Pfam" id="PF02463"/>
    </source>
</evidence>
<dbReference type="PIRSF" id="PIRSF003128">
    <property type="entry name" value="RecN"/>
    <property type="match status" value="1"/>
</dbReference>
<evidence type="ECO:0000313" key="11">
    <source>
        <dbReference type="EMBL" id="AYF99333.1"/>
    </source>
</evidence>
<dbReference type="InterPro" id="IPR027417">
    <property type="entry name" value="P-loop_NTPase"/>
</dbReference>
<dbReference type="Pfam" id="PF02463">
    <property type="entry name" value="SMC_N"/>
    <property type="match status" value="1"/>
</dbReference>
<organism evidence="11 12">
    <name type="scientific">Protaetiibacter intestinalis</name>
    <dbReference type="NCBI Taxonomy" id="2419774"/>
    <lineage>
        <taxon>Bacteria</taxon>
        <taxon>Bacillati</taxon>
        <taxon>Actinomycetota</taxon>
        <taxon>Actinomycetes</taxon>
        <taxon>Micrococcales</taxon>
        <taxon>Microbacteriaceae</taxon>
        <taxon>Protaetiibacter</taxon>
    </lineage>
</organism>
<evidence type="ECO:0000256" key="1">
    <source>
        <dbReference type="ARBA" id="ARBA00003618"/>
    </source>
</evidence>
<evidence type="ECO:0000256" key="4">
    <source>
        <dbReference type="ARBA" id="ARBA00022741"/>
    </source>
</evidence>
<keyword evidence="5 9" id="KW-0227">DNA damage</keyword>
<keyword evidence="4" id="KW-0547">Nucleotide-binding</keyword>
<keyword evidence="6" id="KW-0067">ATP-binding</keyword>
<dbReference type="KEGG" id="lyd:D7I47_14460"/>
<dbReference type="InterPro" id="IPR003395">
    <property type="entry name" value="RecF/RecN/SMC_N"/>
</dbReference>
<evidence type="ECO:0000256" key="8">
    <source>
        <dbReference type="ARBA" id="ARBA00033408"/>
    </source>
</evidence>
<evidence type="ECO:0000256" key="9">
    <source>
        <dbReference type="PIRNR" id="PIRNR003128"/>
    </source>
</evidence>
<evidence type="ECO:0000256" key="5">
    <source>
        <dbReference type="ARBA" id="ARBA00022763"/>
    </source>
</evidence>
<name>A0A387BAE7_9MICO</name>
<gene>
    <name evidence="11" type="primary">recN</name>
    <name evidence="11" type="ORF">D7I47_14460</name>
</gene>
<evidence type="ECO:0000256" key="3">
    <source>
        <dbReference type="ARBA" id="ARBA00021315"/>
    </source>
</evidence>
<comment type="similarity">
    <text evidence="2 9">Belongs to the RecN family.</text>
</comment>
<dbReference type="Proteomes" id="UP000278886">
    <property type="component" value="Chromosome"/>
</dbReference>
<evidence type="ECO:0000256" key="2">
    <source>
        <dbReference type="ARBA" id="ARBA00009441"/>
    </source>
</evidence>
<dbReference type="GO" id="GO:0043590">
    <property type="term" value="C:bacterial nucleoid"/>
    <property type="evidence" value="ECO:0007669"/>
    <property type="project" value="TreeGrafter"/>
</dbReference>
<dbReference type="Gene3D" id="3.40.50.300">
    <property type="entry name" value="P-loop containing nucleotide triphosphate hydrolases"/>
    <property type="match status" value="2"/>
</dbReference>
<keyword evidence="12" id="KW-1185">Reference proteome</keyword>
<dbReference type="EMBL" id="CP032630">
    <property type="protein sequence ID" value="AYF99333.1"/>
    <property type="molecule type" value="Genomic_DNA"/>
</dbReference>
<dbReference type="PANTHER" id="PTHR11059:SF0">
    <property type="entry name" value="DNA REPAIR PROTEIN RECN"/>
    <property type="match status" value="1"/>
</dbReference>
<dbReference type="CDD" id="cd03241">
    <property type="entry name" value="ABC_RecN"/>
    <property type="match status" value="1"/>
</dbReference>
<proteinExistence type="inferred from homology"/>
<feature type="domain" description="RecF/RecN/SMC N-terminal" evidence="10">
    <location>
        <begin position="2"/>
        <end position="517"/>
    </location>
</feature>
<keyword evidence="7 9" id="KW-0234">DNA repair</keyword>
<comment type="function">
    <text evidence="1 9">May be involved in recombinational repair of damaged DNA.</text>
</comment>
<sequence length="566" mass="59174">MIEELSIRDLGVIGQAVLPLGPGFTAVTGETGAGKTMVVTALALLLGERADAGAIRAGSAQAGVEGRWLVPDPGPVAERVREAGGELDPAGDGAGELILARTVSAEGRSRGVVGGRSTPVGVLAELGERLVVVHGQSEQLRLRSAAAQREALDGAAGAEHRGLLERYGRRYREWRELATRLETLIAARDARAQEAERLRADLEEFAELAPRPGEDAELAAQAERLGNLEELRQAATLAQEAVSAQSGDDHPDAVALVEEARRAIARVADHDPALAPVREGLDAVSYQLAEVSGELSHYLGALDVDGARELEAVQERRAALGALARKHGGELEEVIARLETAGLRLVELDGDDDRIARLEAEEAEAAALVAGDAARLGEGRRTAAAELAERVSAELAALAMPDARLVVEVADAELGPTGRDRVAFLLQPHPGAEPRPLAKGASGGELSRVMLALEVVLAAQGEVPTFVFDEVDAGVGGAAAIEIGRRLARLAETAQVIVVTHLAQVAAFASNHLVVVKDSAGQVTASSVRRVDAGERAAEMARLLSGLPDSESGLEHARELLELARS</sequence>